<organism evidence="1 2">
    <name type="scientific">Fusarium torreyae</name>
    <dbReference type="NCBI Taxonomy" id="1237075"/>
    <lineage>
        <taxon>Eukaryota</taxon>
        <taxon>Fungi</taxon>
        <taxon>Dikarya</taxon>
        <taxon>Ascomycota</taxon>
        <taxon>Pezizomycotina</taxon>
        <taxon>Sordariomycetes</taxon>
        <taxon>Hypocreomycetidae</taxon>
        <taxon>Hypocreales</taxon>
        <taxon>Nectriaceae</taxon>
        <taxon>Fusarium</taxon>
    </lineage>
</organism>
<dbReference type="EMBL" id="JAOQAZ010000028">
    <property type="protein sequence ID" value="KAJ4251453.1"/>
    <property type="molecule type" value="Genomic_DNA"/>
</dbReference>
<accession>A0A9W8VAJ5</accession>
<evidence type="ECO:0000313" key="1">
    <source>
        <dbReference type="EMBL" id="KAJ4251453.1"/>
    </source>
</evidence>
<evidence type="ECO:0000313" key="2">
    <source>
        <dbReference type="Proteomes" id="UP001152049"/>
    </source>
</evidence>
<sequence>MSSDTDPLCGVCAAIDFEELFYPGLSGPERGFRGTDLEGLHPLEEILKRAENCYFCTLIIDAHKERDEAAPTSGTELHEEVKKYGLRLTLLDTATNCHSVRYNFALTNVDPIEGPDINRSVGVDRVKITLDPWPWTNLGIDEVKLQAIWPDGIPDTEKRTISGGYLSMEGTGRAMGHLLEFSMARN</sequence>
<protein>
    <submittedName>
        <fullName evidence="1">Uncharacterized protein</fullName>
    </submittedName>
</protein>
<proteinExistence type="predicted"/>
<dbReference type="Proteomes" id="UP001152049">
    <property type="component" value="Unassembled WGS sequence"/>
</dbReference>
<reference evidence="1" key="1">
    <citation type="submission" date="2022-09" db="EMBL/GenBank/DDBJ databases">
        <title>Fusarium specimens isolated from Avocado Roots.</title>
        <authorList>
            <person name="Stajich J."/>
            <person name="Roper C."/>
            <person name="Heimlech-Rivalta G."/>
        </authorList>
    </citation>
    <scope>NUCLEOTIDE SEQUENCE</scope>
    <source>
        <strain evidence="1">CF00136</strain>
    </source>
</reference>
<comment type="caution">
    <text evidence="1">The sequence shown here is derived from an EMBL/GenBank/DDBJ whole genome shotgun (WGS) entry which is preliminary data.</text>
</comment>
<gene>
    <name evidence="1" type="ORF">NW762_011436</name>
</gene>
<keyword evidence="2" id="KW-1185">Reference proteome</keyword>
<name>A0A9W8VAJ5_9HYPO</name>
<dbReference type="AlphaFoldDB" id="A0A9W8VAJ5"/>